<protein>
    <submittedName>
        <fullName evidence="2">Uncharacterized protein</fullName>
    </submittedName>
</protein>
<accession>A0AC35GQW0</accession>
<proteinExistence type="predicted"/>
<dbReference type="Proteomes" id="UP000887580">
    <property type="component" value="Unplaced"/>
</dbReference>
<dbReference type="WBParaSite" id="PS1159_v2.g7749.t1">
    <property type="protein sequence ID" value="PS1159_v2.g7749.t1"/>
    <property type="gene ID" value="PS1159_v2.g7749"/>
</dbReference>
<reference evidence="2" key="1">
    <citation type="submission" date="2022-11" db="UniProtKB">
        <authorList>
            <consortium name="WormBaseParasite"/>
        </authorList>
    </citation>
    <scope>IDENTIFICATION</scope>
</reference>
<name>A0AC35GQW0_9BILA</name>
<organism evidence="1 2">
    <name type="scientific">Panagrolaimus sp. PS1159</name>
    <dbReference type="NCBI Taxonomy" id="55785"/>
    <lineage>
        <taxon>Eukaryota</taxon>
        <taxon>Metazoa</taxon>
        <taxon>Ecdysozoa</taxon>
        <taxon>Nematoda</taxon>
        <taxon>Chromadorea</taxon>
        <taxon>Rhabditida</taxon>
        <taxon>Tylenchina</taxon>
        <taxon>Panagrolaimomorpha</taxon>
        <taxon>Panagrolaimoidea</taxon>
        <taxon>Panagrolaimidae</taxon>
        <taxon>Panagrolaimus</taxon>
    </lineage>
</organism>
<evidence type="ECO:0000313" key="2">
    <source>
        <dbReference type="WBParaSite" id="PS1159_v2.g7749.t1"/>
    </source>
</evidence>
<sequence>MCLGNITVDCDTCRKYVMKTGIFETIIDLLQTPTNLNAKQRDHYAWTLQNIIRASPTAPDLNVLLTSQMFKIVIGLITLPPPDASIIQGVELLHDWINIDSEKIVGVSIVENET</sequence>
<evidence type="ECO:0000313" key="1">
    <source>
        <dbReference type="Proteomes" id="UP000887580"/>
    </source>
</evidence>